<accession>A0A7C5T205</accession>
<sequence length="285" mass="34369">MLELRERDKLESLFLEVLEDQSKRELLLYLLCYIQLVKKEGNFSIGLDQFLGCAYRSFRASRNQWKDILVELNLLKITDIYGNVYVGKDIYKLQEDNLLFVSLYEQYLEDFYGFSNRVVKYWSIAHKLSYSKLWNPQDAIHLGVYIFNEELYEEYMHYSELQKERFRRDAVFFEVLEKVVKGTTIQDCAKCWWEALELTKKLPDVYYGVDVEKLRKSLENNWRRCQKGKKVEKVKVEFVKQTKGKGLWGYLKDAITRLYRRLMHRGPWNITLKEECLRERPRLNV</sequence>
<protein>
    <submittedName>
        <fullName evidence="1">Uncharacterized protein</fullName>
    </submittedName>
</protein>
<proteinExistence type="predicted"/>
<comment type="caution">
    <text evidence="1">The sequence shown here is derived from an EMBL/GenBank/DDBJ whole genome shotgun (WGS) entry which is preliminary data.</text>
</comment>
<reference evidence="1" key="1">
    <citation type="journal article" date="2020" name="mSystems">
        <title>Genome- and Community-Level Interaction Insights into Carbon Utilization and Element Cycling Functions of Hydrothermarchaeota in Hydrothermal Sediment.</title>
        <authorList>
            <person name="Zhou Z."/>
            <person name="Liu Y."/>
            <person name="Xu W."/>
            <person name="Pan J."/>
            <person name="Luo Z.H."/>
            <person name="Li M."/>
        </authorList>
    </citation>
    <scope>NUCLEOTIDE SEQUENCE [LARGE SCALE GENOMIC DNA]</scope>
    <source>
        <strain evidence="1">SpSt-114</strain>
    </source>
</reference>
<organism evidence="1">
    <name type="scientific">Thermocrinis ruber</name>
    <dbReference type="NCBI Taxonomy" id="75906"/>
    <lineage>
        <taxon>Bacteria</taxon>
        <taxon>Pseudomonadati</taxon>
        <taxon>Aquificota</taxon>
        <taxon>Aquificia</taxon>
        <taxon>Aquificales</taxon>
        <taxon>Aquificaceae</taxon>
        <taxon>Thermocrinis</taxon>
    </lineage>
</organism>
<dbReference type="AlphaFoldDB" id="A0A7C5T205"/>
<dbReference type="EMBL" id="DSAC01000103">
    <property type="protein sequence ID" value="HHO74619.1"/>
    <property type="molecule type" value="Genomic_DNA"/>
</dbReference>
<name>A0A7C5T205_9AQUI</name>
<gene>
    <name evidence="1" type="ORF">ENN04_08335</name>
</gene>
<evidence type="ECO:0000313" key="1">
    <source>
        <dbReference type="EMBL" id="HHO74619.1"/>
    </source>
</evidence>